<dbReference type="OrthoDB" id="10253390at2759"/>
<name>A0A3A3A3E2_9EURO</name>
<keyword evidence="1" id="KW-0472">Membrane</keyword>
<evidence type="ECO:0000313" key="3">
    <source>
        <dbReference type="Proteomes" id="UP000266188"/>
    </source>
</evidence>
<dbReference type="EMBL" id="MVGC01000102">
    <property type="protein sequence ID" value="RJE23871.1"/>
    <property type="molecule type" value="Genomic_DNA"/>
</dbReference>
<keyword evidence="3" id="KW-1185">Reference proteome</keyword>
<gene>
    <name evidence="2" type="ORF">PHISCL_03783</name>
</gene>
<protein>
    <submittedName>
        <fullName evidence="2">Uncharacterized protein</fullName>
    </submittedName>
</protein>
<keyword evidence="1" id="KW-1133">Transmembrane helix</keyword>
<dbReference type="Proteomes" id="UP000266188">
    <property type="component" value="Unassembled WGS sequence"/>
</dbReference>
<proteinExistence type="predicted"/>
<dbReference type="AlphaFoldDB" id="A0A3A3A3E2"/>
<accession>A0A3A3A3E2</accession>
<evidence type="ECO:0000313" key="2">
    <source>
        <dbReference type="EMBL" id="RJE23871.1"/>
    </source>
</evidence>
<sequence length="112" mass="12036">MSLVGSLSASAFRGSVDWAHAYIALAAFLVCAVVAFTVLLSSRKSKVDYNAGVFTYFKFVYATFLKPHDKGGSSQQDALESFYKTQVQSESGPTMFADSANQGIGDGIRFNA</sequence>
<dbReference type="STRING" id="2070753.A0A3A3A3E2"/>
<reference evidence="3" key="1">
    <citation type="submission" date="2017-02" db="EMBL/GenBank/DDBJ databases">
        <authorList>
            <person name="Tafer H."/>
            <person name="Lopandic K."/>
        </authorList>
    </citation>
    <scope>NUCLEOTIDE SEQUENCE [LARGE SCALE GENOMIC DNA]</scope>
    <source>
        <strain evidence="3">CBS 366.77</strain>
    </source>
</reference>
<keyword evidence="1" id="KW-0812">Transmembrane</keyword>
<feature type="transmembrane region" description="Helical" evidence="1">
    <location>
        <begin position="20"/>
        <end position="40"/>
    </location>
</feature>
<evidence type="ECO:0000256" key="1">
    <source>
        <dbReference type="SAM" id="Phobius"/>
    </source>
</evidence>
<comment type="caution">
    <text evidence="2">The sequence shown here is derived from an EMBL/GenBank/DDBJ whole genome shotgun (WGS) entry which is preliminary data.</text>
</comment>
<organism evidence="2 3">
    <name type="scientific">Aspergillus sclerotialis</name>
    <dbReference type="NCBI Taxonomy" id="2070753"/>
    <lineage>
        <taxon>Eukaryota</taxon>
        <taxon>Fungi</taxon>
        <taxon>Dikarya</taxon>
        <taxon>Ascomycota</taxon>
        <taxon>Pezizomycotina</taxon>
        <taxon>Eurotiomycetes</taxon>
        <taxon>Eurotiomycetidae</taxon>
        <taxon>Eurotiales</taxon>
        <taxon>Aspergillaceae</taxon>
        <taxon>Aspergillus</taxon>
        <taxon>Aspergillus subgen. Polypaecilum</taxon>
    </lineage>
</organism>